<dbReference type="InterPro" id="IPR008391">
    <property type="entry name" value="AXE1_dom"/>
</dbReference>
<keyword evidence="2" id="KW-0378">Hydrolase</keyword>
<organism evidence="2 3">
    <name type="scientific">Compostibacter hankyongensis</name>
    <dbReference type="NCBI Taxonomy" id="1007089"/>
    <lineage>
        <taxon>Bacteria</taxon>
        <taxon>Pseudomonadati</taxon>
        <taxon>Bacteroidota</taxon>
        <taxon>Chitinophagia</taxon>
        <taxon>Chitinophagales</taxon>
        <taxon>Chitinophagaceae</taxon>
        <taxon>Compostibacter</taxon>
    </lineage>
</organism>
<dbReference type="PANTHER" id="PTHR22946">
    <property type="entry name" value="DIENELACTONE HYDROLASE DOMAIN-CONTAINING PROTEIN-RELATED"/>
    <property type="match status" value="1"/>
</dbReference>
<evidence type="ECO:0000313" key="2">
    <source>
        <dbReference type="EMBL" id="GAA4312402.1"/>
    </source>
</evidence>
<dbReference type="PANTHER" id="PTHR22946:SF8">
    <property type="entry name" value="ACETYL XYLAN ESTERASE DOMAIN-CONTAINING PROTEIN"/>
    <property type="match status" value="1"/>
</dbReference>
<comment type="caution">
    <text evidence="2">The sequence shown here is derived from an EMBL/GenBank/DDBJ whole genome shotgun (WGS) entry which is preliminary data.</text>
</comment>
<dbReference type="InterPro" id="IPR029058">
    <property type="entry name" value="AB_hydrolase_fold"/>
</dbReference>
<feature type="domain" description="Acetyl xylan esterase" evidence="1">
    <location>
        <begin position="108"/>
        <end position="280"/>
    </location>
</feature>
<name>A0ABP8FWP3_9BACT</name>
<dbReference type="EMBL" id="BAABFN010000005">
    <property type="protein sequence ID" value="GAA4312402.1"/>
    <property type="molecule type" value="Genomic_DNA"/>
</dbReference>
<gene>
    <name evidence="2" type="ORF">GCM10023143_22060</name>
</gene>
<reference evidence="3" key="1">
    <citation type="journal article" date="2019" name="Int. J. Syst. Evol. Microbiol.">
        <title>The Global Catalogue of Microorganisms (GCM) 10K type strain sequencing project: providing services to taxonomists for standard genome sequencing and annotation.</title>
        <authorList>
            <consortium name="The Broad Institute Genomics Platform"/>
            <consortium name="The Broad Institute Genome Sequencing Center for Infectious Disease"/>
            <person name="Wu L."/>
            <person name="Ma J."/>
        </authorList>
    </citation>
    <scope>NUCLEOTIDE SEQUENCE [LARGE SCALE GENOMIC DNA]</scope>
    <source>
        <strain evidence="3">JCM 17664</strain>
    </source>
</reference>
<sequence length="721" mass="80580">MFSRIIIGIGLVVTVFVIPCKGQDAYAVLQGWNRYSDARNALYHDMAEQAYDQLEERERRIAQLHSLSDWQQRQKAVKKTLMDMVGPFPGKTPLNVKITKTVKKEDYTVEDIIYESEPGFYVTSSLFIPRGLKGKAPAVIYCSGHTDKGYRDAVYQHVILNLVKKGFIVFAFDPVGQGERLQYYDKDSGRSVVGGPTHQHSYPGAQAFITGSSLARYMIWDGIRAVDYLLTRREVDPDRIGITGRSGGGTQSAYIAAFDERIHAAAPENYITSFRRLIQAIGPQDAEQNFSHEIANGIDHADLLEVRAPKPTLMITTTRDMFPIQGAMETAKEVRRIFEAYGQKDHFNRVEADTIHASAKSNRVALYAFFQKYLNNPGDSTDLDVTPLGDELRVTETGQVSTSFKDAQTVFSLNKKDAERDVRRLQDKRKDRATHLPALLQAAKEMSGYREPSLYHAPVFTGRYQKGEYVIEKYFVRGEGDYVIPYLLMIPDHANGKAVICLNPEGKSAEVSDGDMEWFIKRGYTVLAPDLLGVGESGRGDYKGDSFIDNTSYGIWHLSLLIGRSIVGIRAADVTRLVQVLAHEHHIAELYGLARGTMCTSMLYAAAFNPAIKRICLIDGLSSYRSLVMNRFYAPRSIYGAVAGALTAYDLPDLAAGLAPRKLMIVDTVNEKDPHKAKGMLQDDASLIQAAYANRSAQKALLIKHQKATERRSDLLSDWIR</sequence>
<proteinExistence type="predicted"/>
<dbReference type="Gene3D" id="3.40.50.1820">
    <property type="entry name" value="alpha/beta hydrolase"/>
    <property type="match status" value="2"/>
</dbReference>
<keyword evidence="3" id="KW-1185">Reference proteome</keyword>
<evidence type="ECO:0000259" key="1">
    <source>
        <dbReference type="Pfam" id="PF05448"/>
    </source>
</evidence>
<dbReference type="GO" id="GO:0016787">
    <property type="term" value="F:hydrolase activity"/>
    <property type="evidence" value="ECO:0007669"/>
    <property type="project" value="UniProtKB-KW"/>
</dbReference>
<dbReference type="SUPFAM" id="SSF53474">
    <property type="entry name" value="alpha/beta-Hydrolases"/>
    <property type="match status" value="2"/>
</dbReference>
<evidence type="ECO:0000313" key="3">
    <source>
        <dbReference type="Proteomes" id="UP001501207"/>
    </source>
</evidence>
<protein>
    <submittedName>
        <fullName evidence="2">Alpha/beta hydrolase family protein</fullName>
    </submittedName>
</protein>
<dbReference type="Proteomes" id="UP001501207">
    <property type="component" value="Unassembled WGS sequence"/>
</dbReference>
<accession>A0ABP8FWP3</accession>
<dbReference type="InterPro" id="IPR050261">
    <property type="entry name" value="FrsA_esterase"/>
</dbReference>
<dbReference type="Pfam" id="PF05448">
    <property type="entry name" value="AXE1"/>
    <property type="match status" value="1"/>
</dbReference>